<gene>
    <name evidence="1" type="ORF">FUA26_09445</name>
</gene>
<evidence type="ECO:0000313" key="1">
    <source>
        <dbReference type="EMBL" id="TXE09703.1"/>
    </source>
</evidence>
<proteinExistence type="predicted"/>
<organism evidence="1 2">
    <name type="scientific">Seonamhaeicola algicola</name>
    <dbReference type="NCBI Taxonomy" id="1719036"/>
    <lineage>
        <taxon>Bacteria</taxon>
        <taxon>Pseudomonadati</taxon>
        <taxon>Bacteroidota</taxon>
        <taxon>Flavobacteriia</taxon>
        <taxon>Flavobacteriales</taxon>
        <taxon>Flavobacteriaceae</taxon>
    </lineage>
</organism>
<dbReference type="InterPro" id="IPR036513">
    <property type="entry name" value="STAS_dom_sf"/>
</dbReference>
<sequence length="92" mass="10537">MDLRITNCNNFFKIRGVLNKESIVLFNQEFKNIFEKMDNLKVSIEGVESMDRHGVNAITKLHREALMKNKSLSIIGYGCKDLYNHFKATAAA</sequence>
<name>A0A5C7AQ29_9FLAO</name>
<dbReference type="Proteomes" id="UP000321790">
    <property type="component" value="Unassembled WGS sequence"/>
</dbReference>
<dbReference type="SUPFAM" id="SSF52091">
    <property type="entry name" value="SpoIIaa-like"/>
    <property type="match status" value="1"/>
</dbReference>
<evidence type="ECO:0008006" key="3">
    <source>
        <dbReference type="Google" id="ProtNLM"/>
    </source>
</evidence>
<dbReference type="RefSeq" id="WP_147134955.1">
    <property type="nucleotide sequence ID" value="NZ_VOSC01000025.1"/>
</dbReference>
<dbReference type="EMBL" id="VOSC01000025">
    <property type="protein sequence ID" value="TXE09703.1"/>
    <property type="molecule type" value="Genomic_DNA"/>
</dbReference>
<accession>A0A5C7AQ29</accession>
<evidence type="ECO:0000313" key="2">
    <source>
        <dbReference type="Proteomes" id="UP000321790"/>
    </source>
</evidence>
<keyword evidence="2" id="KW-1185">Reference proteome</keyword>
<dbReference type="OrthoDB" id="1163458at2"/>
<protein>
    <recommendedName>
        <fullName evidence="3">STAS domain-containing protein</fullName>
    </recommendedName>
</protein>
<dbReference type="AlphaFoldDB" id="A0A5C7AQ29"/>
<reference evidence="2" key="1">
    <citation type="submission" date="2019-08" db="EMBL/GenBank/DDBJ databases">
        <title>Seonamhaeicola sediminis sp. nov., isolated from marine sediment.</title>
        <authorList>
            <person name="Cao W.R."/>
        </authorList>
    </citation>
    <scope>NUCLEOTIDE SEQUENCE [LARGE SCALE GENOMIC DNA]</scope>
    <source>
        <strain evidence="2">Gy8</strain>
    </source>
</reference>
<comment type="caution">
    <text evidence="1">The sequence shown here is derived from an EMBL/GenBank/DDBJ whole genome shotgun (WGS) entry which is preliminary data.</text>
</comment>